<dbReference type="Proteomes" id="UP001596135">
    <property type="component" value="Unassembled WGS sequence"/>
</dbReference>
<dbReference type="EMBL" id="JBHSRJ010000003">
    <property type="protein sequence ID" value="MFC6042538.1"/>
    <property type="molecule type" value="Genomic_DNA"/>
</dbReference>
<feature type="compositionally biased region" description="Basic and acidic residues" evidence="1">
    <location>
        <begin position="172"/>
        <end position="193"/>
    </location>
</feature>
<sequence>MLSERHTSRAASRPDSGAKRDSAHRCRRGRTLPRMSADPNYYVGVFRQAAVDTESLTIVLVTGSTRRAVVQALGVDERRPLGQEQLDRREDLEDAWYAIADVAGGFLAMENSGYGDPSNLALAELSAGGGTAAVVRGNTQGHERFGYARDTRTPRDHRGVRVLSASRQNSCLDDKASSSKREFHRPADETHDV</sequence>
<keyword evidence="3" id="KW-1185">Reference proteome</keyword>
<feature type="region of interest" description="Disordered" evidence="1">
    <location>
        <begin position="1"/>
        <end position="32"/>
    </location>
</feature>
<accession>A0ABW1LFT4</accession>
<proteinExistence type="predicted"/>
<feature type="compositionally biased region" description="Basic and acidic residues" evidence="1">
    <location>
        <begin position="149"/>
        <end position="159"/>
    </location>
</feature>
<name>A0ABW1LFT4_9ACTN</name>
<evidence type="ECO:0000313" key="3">
    <source>
        <dbReference type="Proteomes" id="UP001596135"/>
    </source>
</evidence>
<organism evidence="2 3">
    <name type="scientific">Nocardioides hankookensis</name>
    <dbReference type="NCBI Taxonomy" id="443157"/>
    <lineage>
        <taxon>Bacteria</taxon>
        <taxon>Bacillati</taxon>
        <taxon>Actinomycetota</taxon>
        <taxon>Actinomycetes</taxon>
        <taxon>Propionibacteriales</taxon>
        <taxon>Nocardioidaceae</taxon>
        <taxon>Nocardioides</taxon>
    </lineage>
</organism>
<evidence type="ECO:0000256" key="1">
    <source>
        <dbReference type="SAM" id="MobiDB-lite"/>
    </source>
</evidence>
<feature type="region of interest" description="Disordered" evidence="1">
    <location>
        <begin position="149"/>
        <end position="193"/>
    </location>
</feature>
<reference evidence="3" key="1">
    <citation type="journal article" date="2019" name="Int. J. Syst. Evol. Microbiol.">
        <title>The Global Catalogue of Microorganisms (GCM) 10K type strain sequencing project: providing services to taxonomists for standard genome sequencing and annotation.</title>
        <authorList>
            <consortium name="The Broad Institute Genomics Platform"/>
            <consortium name="The Broad Institute Genome Sequencing Center for Infectious Disease"/>
            <person name="Wu L."/>
            <person name="Ma J."/>
        </authorList>
    </citation>
    <scope>NUCLEOTIDE SEQUENCE [LARGE SCALE GENOMIC DNA]</scope>
    <source>
        <strain evidence="3">CCUG 54522</strain>
    </source>
</reference>
<comment type="caution">
    <text evidence="2">The sequence shown here is derived from an EMBL/GenBank/DDBJ whole genome shotgun (WGS) entry which is preliminary data.</text>
</comment>
<gene>
    <name evidence="2" type="ORF">ACFPYL_05615</name>
</gene>
<evidence type="ECO:0000313" key="2">
    <source>
        <dbReference type="EMBL" id="MFC6042538.1"/>
    </source>
</evidence>
<protein>
    <submittedName>
        <fullName evidence="2">Uncharacterized protein</fullName>
    </submittedName>
</protein>